<dbReference type="AlphaFoldDB" id="A0A927K4S3"/>
<feature type="transmembrane region" description="Helical" evidence="1">
    <location>
        <begin position="250"/>
        <end position="271"/>
    </location>
</feature>
<dbReference type="EMBL" id="JACYXZ010000002">
    <property type="protein sequence ID" value="MBD8869748.1"/>
    <property type="molecule type" value="Genomic_DNA"/>
</dbReference>
<feature type="transmembrane region" description="Helical" evidence="1">
    <location>
        <begin position="30"/>
        <end position="54"/>
    </location>
</feature>
<evidence type="ECO:0000259" key="2">
    <source>
        <dbReference type="Pfam" id="PF06724"/>
    </source>
</evidence>
<evidence type="ECO:0000313" key="3">
    <source>
        <dbReference type="EMBL" id="MBD8869748.1"/>
    </source>
</evidence>
<feature type="domain" description="DUF1206" evidence="2">
    <location>
        <begin position="33"/>
        <end position="101"/>
    </location>
</feature>
<reference evidence="3" key="1">
    <citation type="submission" date="2020-09" db="EMBL/GenBank/DDBJ databases">
        <title>Nocardioides sp. strain MJB4 16S ribosomal RNA gene Genome sequencing and assembly.</title>
        <authorList>
            <person name="Kim I."/>
        </authorList>
    </citation>
    <scope>NUCLEOTIDE SEQUENCE</scope>
    <source>
        <strain evidence="3">MJB4</strain>
    </source>
</reference>
<feature type="transmembrane region" description="Helical" evidence="1">
    <location>
        <begin position="74"/>
        <end position="96"/>
    </location>
</feature>
<feature type="domain" description="DUF1206" evidence="2">
    <location>
        <begin position="118"/>
        <end position="181"/>
    </location>
</feature>
<name>A0A927K4S3_9ACTN</name>
<keyword evidence="4" id="KW-1185">Reference proteome</keyword>
<feature type="transmembrane region" description="Helical" evidence="1">
    <location>
        <begin position="117"/>
        <end position="136"/>
    </location>
</feature>
<dbReference type="InterPro" id="IPR009597">
    <property type="entry name" value="DUF1206"/>
</dbReference>
<organism evidence="3 4">
    <name type="scientific">Nocardioides donggukensis</name>
    <dbReference type="NCBI Taxonomy" id="2774019"/>
    <lineage>
        <taxon>Bacteria</taxon>
        <taxon>Bacillati</taxon>
        <taxon>Actinomycetota</taxon>
        <taxon>Actinomycetes</taxon>
        <taxon>Propionibacteriales</taxon>
        <taxon>Nocardioidaceae</taxon>
        <taxon>Nocardioides</taxon>
    </lineage>
</organism>
<dbReference type="RefSeq" id="WP_192142659.1">
    <property type="nucleotide sequence ID" value="NZ_JACYXZ010000002.1"/>
</dbReference>
<feature type="transmembrane region" description="Helical" evidence="1">
    <location>
        <begin position="156"/>
        <end position="176"/>
    </location>
</feature>
<dbReference type="Pfam" id="PF06724">
    <property type="entry name" value="DUF1206"/>
    <property type="match status" value="3"/>
</dbReference>
<accession>A0A927K4S3</accession>
<sequence length="278" mass="29331">MAAGSTTGGVGDRARRMGRKADDSDRIDHVVRFGMVVYGVVHLVIAWLAIQIAFGDQKQNASSSGALHEIASQPFGAVAVWLVALGMLVLVAWRLLEAVTGHRDEDGAELARKRAVSVLKAVLYGAIGISALRVAVGEGSKGGTDSTTAKLMDLPAGQWIVGLVGLGIIGYGLNQVRIAWTEKFRKHLTAEGKRGGDGTAYVWFGKVGYAAKGVAVGVVGTLFLYAAVTHEAKKSGGLDQALQEIRQQAFGPYLLVAVGLGIGSYGLFCFARARHLDR</sequence>
<gene>
    <name evidence="3" type="ORF">IE331_08930</name>
</gene>
<evidence type="ECO:0000256" key="1">
    <source>
        <dbReference type="SAM" id="Phobius"/>
    </source>
</evidence>
<feature type="transmembrane region" description="Helical" evidence="1">
    <location>
        <begin position="209"/>
        <end position="230"/>
    </location>
</feature>
<keyword evidence="1" id="KW-1133">Transmembrane helix</keyword>
<feature type="domain" description="DUF1206" evidence="2">
    <location>
        <begin position="207"/>
        <end position="274"/>
    </location>
</feature>
<dbReference type="Proteomes" id="UP000616839">
    <property type="component" value="Unassembled WGS sequence"/>
</dbReference>
<proteinExistence type="predicted"/>
<evidence type="ECO:0000313" key="4">
    <source>
        <dbReference type="Proteomes" id="UP000616839"/>
    </source>
</evidence>
<protein>
    <submittedName>
        <fullName evidence="3">DUF1206 domain-containing protein</fullName>
    </submittedName>
</protein>
<keyword evidence="1" id="KW-0812">Transmembrane</keyword>
<comment type="caution">
    <text evidence="3">The sequence shown here is derived from an EMBL/GenBank/DDBJ whole genome shotgun (WGS) entry which is preliminary data.</text>
</comment>
<keyword evidence="1" id="KW-0472">Membrane</keyword>